<sequence>MPPDAGWNSALGTSSWYWTPGAISYLTEALLASIILAYLGMRVFGDWRRGRLYAPTVLLTVLMSAVALAFLASMFRVLVAGGWVSYAMPWSPVDAWSTLAMPWARPFGGVICAALFLFAYRFPRPLPRARLESIVIAAILAMAIAVECAFAVYADISLLRGDPWWRPDRVTLWMAIALIGSAITFWRQFVVAHEGADGETGTSHRQPSAIRAIWRSPANREAKAARAFLLLALLPLVHIAALLAPEGRLGSIPLDVFVCWSTLAMLLGLTLVYLSYLPERSSFLFKLTTIGIAVLLAGVNGVAWIIGPTHQSQFRPPDLIASGQALRFAPLGNGDYAAQRQVFLTEPVRGEEIGPNGARIELLFELDFYGRRYDRVFVDRLGTIGFDRVPTPTDAAFGRGVQPAIYPLLASTPRSGSRITAFADSERLVLTRLDRCRADQSDPCFRVQTIIFADGRIDINYLEMPPKPSFKLFDPLHAPWLIGITPGPAPAAGSPLLRDYYHSFLIYLDRLFKPLVGFTIATVLAALVGLPLLFRSFLIQPLNRLLRGIRRFRDGDLTTQVEISFNDEIGYLIESFNEMAHAQQAMTQGLENRVAERVAEIAHMTARNAQLEERTRLSADLHDAVAQTLASASLFAAALPERLKGGAAADVEAAEHIAKLNRHALIEMRGLLTELRGGSEGQWPLTHRLGELAIEFSRLHGLTVTSDLADDAPLPPEVYAIFYRVAQECLNNVVKHSGASEAEMIFDALHDRAMLMVSDRGKGFDMRGADRRERLGLAIMEDRARLIGATLEIESSPGDGCRVTMIWTRSQ</sequence>
<dbReference type="Gene3D" id="1.20.5.1930">
    <property type="match status" value="1"/>
</dbReference>
<dbReference type="InterPro" id="IPR003660">
    <property type="entry name" value="HAMP_dom"/>
</dbReference>
<feature type="transmembrane region" description="Helical" evidence="6">
    <location>
        <begin position="515"/>
        <end position="534"/>
    </location>
</feature>
<evidence type="ECO:0000256" key="3">
    <source>
        <dbReference type="ARBA" id="ARBA00022679"/>
    </source>
</evidence>
<reference evidence="8 9" key="1">
    <citation type="submission" date="2024-06" db="EMBL/GenBank/DDBJ databases">
        <authorList>
            <person name="Kaempfer P."/>
            <person name="Viver T."/>
        </authorList>
    </citation>
    <scope>NUCLEOTIDE SEQUENCE [LARGE SCALE GENOMIC DNA]</scope>
    <source>
        <strain evidence="8 9">ST-64</strain>
    </source>
</reference>
<feature type="transmembrane region" description="Helical" evidence="6">
    <location>
        <begin position="103"/>
        <end position="122"/>
    </location>
</feature>
<feature type="domain" description="HAMP" evidence="7">
    <location>
        <begin position="536"/>
        <end position="588"/>
    </location>
</feature>
<evidence type="ECO:0000256" key="4">
    <source>
        <dbReference type="ARBA" id="ARBA00022777"/>
    </source>
</evidence>
<comment type="caution">
    <text evidence="8">The sequence shown here is derived from an EMBL/GenBank/DDBJ whole genome shotgun (WGS) entry which is preliminary data.</text>
</comment>
<keyword evidence="4 8" id="KW-0418">Kinase</keyword>
<evidence type="ECO:0000256" key="2">
    <source>
        <dbReference type="ARBA" id="ARBA00022553"/>
    </source>
</evidence>
<organism evidence="8 9">
    <name type="scientific">Sphingomonas plantiphila</name>
    <dbReference type="NCBI Taxonomy" id="3163295"/>
    <lineage>
        <taxon>Bacteria</taxon>
        <taxon>Pseudomonadati</taxon>
        <taxon>Pseudomonadota</taxon>
        <taxon>Alphaproteobacteria</taxon>
        <taxon>Sphingomonadales</taxon>
        <taxon>Sphingomonadaceae</taxon>
        <taxon>Sphingomonas</taxon>
    </lineage>
</organism>
<dbReference type="Pfam" id="PF07730">
    <property type="entry name" value="HisKA_3"/>
    <property type="match status" value="1"/>
</dbReference>
<accession>A0ABW8YPI1</accession>
<dbReference type="InterPro" id="IPR011712">
    <property type="entry name" value="Sig_transdc_His_kin_sub3_dim/P"/>
</dbReference>
<dbReference type="SUPFAM" id="SSF55874">
    <property type="entry name" value="ATPase domain of HSP90 chaperone/DNA topoisomerase II/histidine kinase"/>
    <property type="match status" value="1"/>
</dbReference>
<evidence type="ECO:0000259" key="7">
    <source>
        <dbReference type="PROSITE" id="PS50885"/>
    </source>
</evidence>
<feature type="transmembrane region" description="Helical" evidence="6">
    <location>
        <begin position="52"/>
        <end position="83"/>
    </location>
</feature>
<proteinExistence type="predicted"/>
<dbReference type="SMART" id="SM00304">
    <property type="entry name" value="HAMP"/>
    <property type="match status" value="1"/>
</dbReference>
<gene>
    <name evidence="8" type="ORF">ABS767_09240</name>
</gene>
<dbReference type="Gene3D" id="3.30.565.10">
    <property type="entry name" value="Histidine kinase-like ATPase, C-terminal domain"/>
    <property type="match status" value="1"/>
</dbReference>
<feature type="transmembrane region" description="Helical" evidence="6">
    <location>
        <begin position="224"/>
        <end position="244"/>
    </location>
</feature>
<dbReference type="Pfam" id="PF00672">
    <property type="entry name" value="HAMP"/>
    <property type="match status" value="1"/>
</dbReference>
<dbReference type="InterPro" id="IPR003594">
    <property type="entry name" value="HATPase_dom"/>
</dbReference>
<dbReference type="GO" id="GO:0016301">
    <property type="term" value="F:kinase activity"/>
    <property type="evidence" value="ECO:0007669"/>
    <property type="project" value="UniProtKB-KW"/>
</dbReference>
<dbReference type="Pfam" id="PF02518">
    <property type="entry name" value="HATPase_c"/>
    <property type="match status" value="1"/>
</dbReference>
<keyword evidence="6" id="KW-0812">Transmembrane</keyword>
<dbReference type="Proteomes" id="UP001629244">
    <property type="component" value="Unassembled WGS sequence"/>
</dbReference>
<evidence type="ECO:0000256" key="5">
    <source>
        <dbReference type="ARBA" id="ARBA00023012"/>
    </source>
</evidence>
<keyword evidence="9" id="KW-1185">Reference proteome</keyword>
<dbReference type="RefSeq" id="WP_408078060.1">
    <property type="nucleotide sequence ID" value="NZ_JBELQC010000001.1"/>
</dbReference>
<evidence type="ECO:0000313" key="9">
    <source>
        <dbReference type="Proteomes" id="UP001629244"/>
    </source>
</evidence>
<dbReference type="InterPro" id="IPR036890">
    <property type="entry name" value="HATPase_C_sf"/>
</dbReference>
<keyword evidence="5" id="KW-0902">Two-component regulatory system</keyword>
<dbReference type="SUPFAM" id="SSF158472">
    <property type="entry name" value="HAMP domain-like"/>
    <property type="match status" value="1"/>
</dbReference>
<evidence type="ECO:0000313" key="8">
    <source>
        <dbReference type="EMBL" id="MFL9841145.1"/>
    </source>
</evidence>
<evidence type="ECO:0000256" key="6">
    <source>
        <dbReference type="SAM" id="Phobius"/>
    </source>
</evidence>
<evidence type="ECO:0000256" key="1">
    <source>
        <dbReference type="ARBA" id="ARBA00004370"/>
    </source>
</evidence>
<name>A0ABW8YPI1_9SPHN</name>
<feature type="transmembrane region" description="Helical" evidence="6">
    <location>
        <begin position="16"/>
        <end position="40"/>
    </location>
</feature>
<keyword evidence="2" id="KW-0597">Phosphoprotein</keyword>
<protein>
    <submittedName>
        <fullName evidence="8">Sensor histidine kinase</fullName>
    </submittedName>
</protein>
<keyword evidence="3" id="KW-0808">Transferase</keyword>
<keyword evidence="6" id="KW-1133">Transmembrane helix</keyword>
<feature type="transmembrane region" description="Helical" evidence="6">
    <location>
        <begin position="170"/>
        <end position="186"/>
    </location>
</feature>
<dbReference type="InterPro" id="IPR050482">
    <property type="entry name" value="Sensor_HK_TwoCompSys"/>
</dbReference>
<feature type="transmembrane region" description="Helical" evidence="6">
    <location>
        <begin position="283"/>
        <end position="306"/>
    </location>
</feature>
<feature type="transmembrane region" description="Helical" evidence="6">
    <location>
        <begin position="256"/>
        <end position="276"/>
    </location>
</feature>
<keyword evidence="6" id="KW-0472">Membrane</keyword>
<dbReference type="PROSITE" id="PS50885">
    <property type="entry name" value="HAMP"/>
    <property type="match status" value="1"/>
</dbReference>
<dbReference type="CDD" id="cd16917">
    <property type="entry name" value="HATPase_UhpB-NarQ-NarX-like"/>
    <property type="match status" value="1"/>
</dbReference>
<dbReference type="PANTHER" id="PTHR24421">
    <property type="entry name" value="NITRATE/NITRITE SENSOR PROTEIN NARX-RELATED"/>
    <property type="match status" value="1"/>
</dbReference>
<dbReference type="Gene3D" id="6.10.340.10">
    <property type="match status" value="1"/>
</dbReference>
<dbReference type="EMBL" id="JBELQC010000001">
    <property type="protein sequence ID" value="MFL9841145.1"/>
    <property type="molecule type" value="Genomic_DNA"/>
</dbReference>
<comment type="subcellular location">
    <subcellularLocation>
        <location evidence="1">Membrane</location>
    </subcellularLocation>
</comment>
<dbReference type="PANTHER" id="PTHR24421:SF55">
    <property type="entry name" value="SENSOR HISTIDINE KINASE YDFH"/>
    <property type="match status" value="1"/>
</dbReference>
<feature type="transmembrane region" description="Helical" evidence="6">
    <location>
        <begin position="134"/>
        <end position="154"/>
    </location>
</feature>
<dbReference type="CDD" id="cd06225">
    <property type="entry name" value="HAMP"/>
    <property type="match status" value="1"/>
</dbReference>